<reference evidence="2" key="1">
    <citation type="submission" date="2023-08" db="EMBL/GenBank/DDBJ databases">
        <authorList>
            <person name="Chen Y."/>
            <person name="Shah S."/>
            <person name="Dougan E. K."/>
            <person name="Thang M."/>
            <person name="Chan C."/>
        </authorList>
    </citation>
    <scope>NUCLEOTIDE SEQUENCE</scope>
</reference>
<name>A0AA36MI73_9DINO</name>
<evidence type="ECO:0008006" key="4">
    <source>
        <dbReference type="Google" id="ProtNLM"/>
    </source>
</evidence>
<dbReference type="EMBL" id="CAUJNA010000141">
    <property type="protein sequence ID" value="CAJ1372541.1"/>
    <property type="molecule type" value="Genomic_DNA"/>
</dbReference>
<gene>
    <name evidence="2" type="ORF">EVOR1521_LOCUS2601</name>
</gene>
<feature type="region of interest" description="Disordered" evidence="1">
    <location>
        <begin position="1"/>
        <end position="34"/>
    </location>
</feature>
<evidence type="ECO:0000256" key="1">
    <source>
        <dbReference type="SAM" id="MobiDB-lite"/>
    </source>
</evidence>
<dbReference type="PROSITE" id="PS00018">
    <property type="entry name" value="EF_HAND_1"/>
    <property type="match status" value="1"/>
</dbReference>
<organism evidence="2 3">
    <name type="scientific">Effrenium voratum</name>
    <dbReference type="NCBI Taxonomy" id="2562239"/>
    <lineage>
        <taxon>Eukaryota</taxon>
        <taxon>Sar</taxon>
        <taxon>Alveolata</taxon>
        <taxon>Dinophyceae</taxon>
        <taxon>Suessiales</taxon>
        <taxon>Symbiodiniaceae</taxon>
        <taxon>Effrenium</taxon>
    </lineage>
</organism>
<accession>A0AA36MI73</accession>
<proteinExistence type="predicted"/>
<feature type="compositionally biased region" description="Basic and acidic residues" evidence="1">
    <location>
        <begin position="18"/>
        <end position="28"/>
    </location>
</feature>
<evidence type="ECO:0000313" key="2">
    <source>
        <dbReference type="EMBL" id="CAJ1372541.1"/>
    </source>
</evidence>
<dbReference type="InterPro" id="IPR018247">
    <property type="entry name" value="EF_Hand_1_Ca_BS"/>
</dbReference>
<protein>
    <recommendedName>
        <fullName evidence="4">EF-hand domain-containing protein</fullName>
    </recommendedName>
</protein>
<dbReference type="AlphaFoldDB" id="A0AA36MI73"/>
<sequence length="165" mass="18692">MGSAPMRADARSVQLRDPQAKSEGREGSEGSPSSSWWCCLADVSSDTDFVDARSIVGLLRELFELQDLNSNGFLEESELIELNLIIASLHYGNVDDALLHKKYQALFRQNLDPHGKPVPFRIFRQHMMKVLDDHDPDTIAQEMIVEQFIAEAQLARKFLGIRKFC</sequence>
<keyword evidence="3" id="KW-1185">Reference proteome</keyword>
<comment type="caution">
    <text evidence="2">The sequence shown here is derived from an EMBL/GenBank/DDBJ whole genome shotgun (WGS) entry which is preliminary data.</text>
</comment>
<evidence type="ECO:0000313" key="3">
    <source>
        <dbReference type="Proteomes" id="UP001178507"/>
    </source>
</evidence>
<dbReference type="Proteomes" id="UP001178507">
    <property type="component" value="Unassembled WGS sequence"/>
</dbReference>